<proteinExistence type="predicted"/>
<evidence type="ECO:0000313" key="1">
    <source>
        <dbReference type="EMBL" id="SVD75432.1"/>
    </source>
</evidence>
<dbReference type="AlphaFoldDB" id="A0A382XWE6"/>
<protein>
    <submittedName>
        <fullName evidence="1">Uncharacterized protein</fullName>
    </submittedName>
</protein>
<organism evidence="1">
    <name type="scientific">marine metagenome</name>
    <dbReference type="NCBI Taxonomy" id="408172"/>
    <lineage>
        <taxon>unclassified sequences</taxon>
        <taxon>metagenomes</taxon>
        <taxon>ecological metagenomes</taxon>
    </lineage>
</organism>
<reference evidence="1" key="1">
    <citation type="submission" date="2018-05" db="EMBL/GenBank/DDBJ databases">
        <authorList>
            <person name="Lanie J.A."/>
            <person name="Ng W.-L."/>
            <person name="Kazmierczak K.M."/>
            <person name="Andrzejewski T.M."/>
            <person name="Davidsen T.M."/>
            <person name="Wayne K.J."/>
            <person name="Tettelin H."/>
            <person name="Glass J.I."/>
            <person name="Rusch D."/>
            <person name="Podicherti R."/>
            <person name="Tsui H.-C.T."/>
            <person name="Winkler M.E."/>
        </authorList>
    </citation>
    <scope>NUCLEOTIDE SEQUENCE</scope>
</reference>
<accession>A0A382XWE6</accession>
<name>A0A382XWE6_9ZZZZ</name>
<gene>
    <name evidence="1" type="ORF">METZ01_LOCUS428286</name>
</gene>
<dbReference type="EMBL" id="UINC01171070">
    <property type="protein sequence ID" value="SVD75432.1"/>
    <property type="molecule type" value="Genomic_DNA"/>
</dbReference>
<sequence length="43" mass="4767">MLQNPLESTSPDRFGPLLRNVVDVLVANGRGIDRKLIQVSLPH</sequence>